<dbReference type="Pfam" id="PF01337">
    <property type="entry name" value="Barstar"/>
    <property type="match status" value="1"/>
</dbReference>
<dbReference type="RefSeq" id="WP_182838416.1">
    <property type="nucleotide sequence ID" value="NZ_BAAABQ010000056.1"/>
</dbReference>
<dbReference type="InterPro" id="IPR000468">
    <property type="entry name" value="Barstar"/>
</dbReference>
<gene>
    <name evidence="3" type="ORF">BC739_004807</name>
</gene>
<reference evidence="3 4" key="1">
    <citation type="submission" date="2020-08" db="EMBL/GenBank/DDBJ databases">
        <title>Genomic Encyclopedia of Archaeal and Bacterial Type Strains, Phase II (KMG-II): from individual species to whole genera.</title>
        <authorList>
            <person name="Goeker M."/>
        </authorList>
    </citation>
    <scope>NUCLEOTIDE SEQUENCE [LARGE SCALE GENOMIC DNA]</scope>
    <source>
        <strain evidence="3 4">DSM 43850</strain>
    </source>
</reference>
<feature type="domain" description="Barstar (barnase inhibitor)" evidence="2">
    <location>
        <begin position="3"/>
        <end position="86"/>
    </location>
</feature>
<dbReference type="Gene3D" id="3.30.370.10">
    <property type="entry name" value="Barstar-like"/>
    <property type="match status" value="1"/>
</dbReference>
<proteinExistence type="inferred from homology"/>
<dbReference type="Proteomes" id="UP000517916">
    <property type="component" value="Unassembled WGS sequence"/>
</dbReference>
<dbReference type="CDD" id="cd05141">
    <property type="entry name" value="Barstar_evA4336-like"/>
    <property type="match status" value="1"/>
</dbReference>
<keyword evidence="4" id="KW-1185">Reference proteome</keyword>
<dbReference type="EMBL" id="JACJID010000003">
    <property type="protein sequence ID" value="MBA8927601.1"/>
    <property type="molecule type" value="Genomic_DNA"/>
</dbReference>
<protein>
    <submittedName>
        <fullName evidence="3">RNAse (Barnase) inhibitor barstar</fullName>
    </submittedName>
</protein>
<name>A0ABR6BL22_9PSEU</name>
<accession>A0ABR6BL22</accession>
<comment type="similarity">
    <text evidence="1">Belongs to the barstar family.</text>
</comment>
<dbReference type="SUPFAM" id="SSF52038">
    <property type="entry name" value="Barstar-related"/>
    <property type="match status" value="1"/>
</dbReference>
<evidence type="ECO:0000313" key="4">
    <source>
        <dbReference type="Proteomes" id="UP000517916"/>
    </source>
</evidence>
<evidence type="ECO:0000313" key="3">
    <source>
        <dbReference type="EMBL" id="MBA8927601.1"/>
    </source>
</evidence>
<organism evidence="3 4">
    <name type="scientific">Kutzneria viridogrisea</name>
    <dbReference type="NCBI Taxonomy" id="47990"/>
    <lineage>
        <taxon>Bacteria</taxon>
        <taxon>Bacillati</taxon>
        <taxon>Actinomycetota</taxon>
        <taxon>Actinomycetes</taxon>
        <taxon>Pseudonocardiales</taxon>
        <taxon>Pseudonocardiaceae</taxon>
        <taxon>Kutzneria</taxon>
    </lineage>
</organism>
<evidence type="ECO:0000259" key="2">
    <source>
        <dbReference type="Pfam" id="PF01337"/>
    </source>
</evidence>
<sequence>MTRHELRGGELRDKLSALDAIAAALEFPDYFGRNLDALHDCLTDLSWLPEGEHVLVWTDSEALREHDPRAYQGIRSVLAEAAAASDRFGYELR</sequence>
<comment type="caution">
    <text evidence="3">The sequence shown here is derived from an EMBL/GenBank/DDBJ whole genome shotgun (WGS) entry which is preliminary data.</text>
</comment>
<evidence type="ECO:0000256" key="1">
    <source>
        <dbReference type="ARBA" id="ARBA00006845"/>
    </source>
</evidence>
<dbReference type="InterPro" id="IPR035905">
    <property type="entry name" value="Barstar-like_sf"/>
</dbReference>